<protein>
    <submittedName>
        <fullName evidence="7">Phosphoglycerate dehydrogenase and related dehydrogenases</fullName>
    </submittedName>
</protein>
<name>E0XWC4_9HYPH</name>
<evidence type="ECO:0000256" key="4">
    <source>
        <dbReference type="RuleBase" id="RU003719"/>
    </source>
</evidence>
<dbReference type="SUPFAM" id="SSF52283">
    <property type="entry name" value="Formate/glycerate dehydrogenase catalytic domain-like"/>
    <property type="match status" value="1"/>
</dbReference>
<evidence type="ECO:0000313" key="7">
    <source>
        <dbReference type="EMBL" id="ADI18715.1"/>
    </source>
</evidence>
<dbReference type="Gene3D" id="3.40.50.720">
    <property type="entry name" value="NAD(P)-binding Rossmann-like Domain"/>
    <property type="match status" value="2"/>
</dbReference>
<keyword evidence="3" id="KW-0520">NAD</keyword>
<dbReference type="InterPro" id="IPR036291">
    <property type="entry name" value="NAD(P)-bd_dom_sf"/>
</dbReference>
<evidence type="ECO:0000256" key="2">
    <source>
        <dbReference type="ARBA" id="ARBA00023002"/>
    </source>
</evidence>
<dbReference type="Pfam" id="PF00389">
    <property type="entry name" value="2-Hacid_dh"/>
    <property type="match status" value="1"/>
</dbReference>
<dbReference type="InterPro" id="IPR006139">
    <property type="entry name" value="D-isomer_2_OHA_DH_cat_dom"/>
</dbReference>
<dbReference type="Pfam" id="PF02826">
    <property type="entry name" value="2-Hacid_dh_C"/>
    <property type="match status" value="1"/>
</dbReference>
<dbReference type="CDD" id="cd12172">
    <property type="entry name" value="PGDH_like_2"/>
    <property type="match status" value="1"/>
</dbReference>
<dbReference type="InterPro" id="IPR029753">
    <property type="entry name" value="D-isomer_DH_CS"/>
</dbReference>
<comment type="similarity">
    <text evidence="1 4">Belongs to the D-isomer specific 2-hydroxyacid dehydrogenase family.</text>
</comment>
<dbReference type="GO" id="GO:0016616">
    <property type="term" value="F:oxidoreductase activity, acting on the CH-OH group of donors, NAD or NADP as acceptor"/>
    <property type="evidence" value="ECO:0007669"/>
    <property type="project" value="InterPro"/>
</dbReference>
<dbReference type="InterPro" id="IPR006140">
    <property type="entry name" value="D-isomer_DH_NAD-bd"/>
</dbReference>
<dbReference type="EMBL" id="GU474898">
    <property type="protein sequence ID" value="ADI18715.1"/>
    <property type="molecule type" value="Genomic_DNA"/>
</dbReference>
<evidence type="ECO:0000259" key="5">
    <source>
        <dbReference type="Pfam" id="PF00389"/>
    </source>
</evidence>
<evidence type="ECO:0000256" key="1">
    <source>
        <dbReference type="ARBA" id="ARBA00005854"/>
    </source>
</evidence>
<evidence type="ECO:0000259" key="6">
    <source>
        <dbReference type="Pfam" id="PF02826"/>
    </source>
</evidence>
<feature type="domain" description="D-isomer specific 2-hydroxyacid dehydrogenase catalytic" evidence="5">
    <location>
        <begin position="54"/>
        <end position="283"/>
    </location>
</feature>
<dbReference type="InterPro" id="IPR050857">
    <property type="entry name" value="D-2-hydroxyacid_DH"/>
</dbReference>
<feature type="domain" description="D-isomer specific 2-hydroxyacid dehydrogenase NAD-binding" evidence="6">
    <location>
        <begin position="115"/>
        <end position="282"/>
    </location>
</feature>
<dbReference type="PANTHER" id="PTHR42789:SF1">
    <property type="entry name" value="D-ISOMER SPECIFIC 2-HYDROXYACID DEHYDROGENASE FAMILY PROTEIN (AFU_ORTHOLOGUE AFUA_6G10090)"/>
    <property type="match status" value="1"/>
</dbReference>
<evidence type="ECO:0000256" key="3">
    <source>
        <dbReference type="ARBA" id="ARBA00023027"/>
    </source>
</evidence>
<sequence>MATILTTTSSFKERDNETTRRLAAAGHRILFSPLGRRLGEDDAVALFAEHDPVGIVAGVEPLTDRVMAAAPSLKAIARCGTGLDSVDLEAARARGIAVSNTPGAPALAVAELAVGHILGALRRIAEADRLIREGNWTALSGGLLGARTVGIVGFGRIGQRVAELVTPFGGRLIAADPFAEAKAAANKGVELVALDTLLAEADVVTLHAAPGTVRLGAEELARCRAGAILVNTARGDLVDEGALLAALQAGRLAGAALDVFAEEPYAGPLAALPGVTMTAHMGSYAAESRSLQEREALDNLLADLVRIGAVAP</sequence>
<dbReference type="PANTHER" id="PTHR42789">
    <property type="entry name" value="D-ISOMER SPECIFIC 2-HYDROXYACID DEHYDROGENASE FAMILY PROTEIN (AFU_ORTHOLOGUE AFUA_6G10090)"/>
    <property type="match status" value="1"/>
</dbReference>
<dbReference type="SUPFAM" id="SSF51735">
    <property type="entry name" value="NAD(P)-binding Rossmann-fold domains"/>
    <property type="match status" value="1"/>
</dbReference>
<dbReference type="GO" id="GO:0051287">
    <property type="term" value="F:NAD binding"/>
    <property type="evidence" value="ECO:0007669"/>
    <property type="project" value="InterPro"/>
</dbReference>
<keyword evidence="2 4" id="KW-0560">Oxidoreductase</keyword>
<reference evidence="7" key="1">
    <citation type="journal article" date="2011" name="Environ. Microbiol.">
        <title>Time-series analyses of Monterey Bay coastal microbial picoplankton using a 'genome proxy' microarray.</title>
        <authorList>
            <person name="Rich V.I."/>
            <person name="Pham V.D."/>
            <person name="Eppley J."/>
            <person name="Shi Y."/>
            <person name="DeLong E.F."/>
        </authorList>
    </citation>
    <scope>NUCLEOTIDE SEQUENCE</scope>
</reference>
<dbReference type="PROSITE" id="PS00671">
    <property type="entry name" value="D_2_HYDROXYACID_DH_3"/>
    <property type="match status" value="1"/>
</dbReference>
<proteinExistence type="inferred from homology"/>
<organism evidence="7">
    <name type="scientific">uncultured Rhizobiales bacterium HF4000_32B18</name>
    <dbReference type="NCBI Taxonomy" id="710780"/>
    <lineage>
        <taxon>Bacteria</taxon>
        <taxon>Pseudomonadati</taxon>
        <taxon>Pseudomonadota</taxon>
        <taxon>Alphaproteobacteria</taxon>
        <taxon>Hyphomicrobiales</taxon>
        <taxon>environmental samples</taxon>
    </lineage>
</organism>
<dbReference type="AlphaFoldDB" id="E0XWC4"/>
<accession>E0XWC4</accession>